<proteinExistence type="predicted"/>
<name>S9ZKI6_9RHOO</name>
<dbReference type="InterPro" id="IPR020592">
    <property type="entry name" value="Ribosomal_bS16_CS"/>
</dbReference>
<protein>
    <submittedName>
        <fullName evidence="1">Uncharacterized protein</fullName>
    </submittedName>
</protein>
<dbReference type="EMBL" id="ATJV01000062">
    <property type="protein sequence ID" value="EPZ15071.1"/>
    <property type="molecule type" value="Genomic_DNA"/>
</dbReference>
<evidence type="ECO:0000313" key="1">
    <source>
        <dbReference type="EMBL" id="EPZ15071.1"/>
    </source>
</evidence>
<organism evidence="1 2">
    <name type="scientific">Thauera terpenica 58Eu</name>
    <dbReference type="NCBI Taxonomy" id="1348657"/>
    <lineage>
        <taxon>Bacteria</taxon>
        <taxon>Pseudomonadati</taxon>
        <taxon>Pseudomonadota</taxon>
        <taxon>Betaproteobacteria</taxon>
        <taxon>Rhodocyclales</taxon>
        <taxon>Zoogloeaceae</taxon>
        <taxon>Thauera</taxon>
    </lineage>
</organism>
<dbReference type="GO" id="GO:0006412">
    <property type="term" value="P:translation"/>
    <property type="evidence" value="ECO:0007669"/>
    <property type="project" value="InterPro"/>
</dbReference>
<comment type="caution">
    <text evidence="1">The sequence shown here is derived from an EMBL/GenBank/DDBJ whole genome shotgun (WGS) entry which is preliminary data.</text>
</comment>
<dbReference type="PROSITE" id="PS00732">
    <property type="entry name" value="RIBOSOMAL_S16"/>
    <property type="match status" value="1"/>
</dbReference>
<accession>S9ZKI6</accession>
<sequence length="43" mass="4699">MTAAAVLKHFIFMKLTRGGKKRAGAPTSLWIIGCVILCGQYDM</sequence>
<evidence type="ECO:0000313" key="2">
    <source>
        <dbReference type="Proteomes" id="UP000015455"/>
    </source>
</evidence>
<gene>
    <name evidence="1" type="ORF">M622_16770</name>
</gene>
<dbReference type="GO" id="GO:0005840">
    <property type="term" value="C:ribosome"/>
    <property type="evidence" value="ECO:0007669"/>
    <property type="project" value="InterPro"/>
</dbReference>
<reference evidence="1 2" key="1">
    <citation type="submission" date="2013-06" db="EMBL/GenBank/DDBJ databases">
        <title>Draft genome sequence of Thauera terpenica.</title>
        <authorList>
            <person name="Liu B."/>
            <person name="Frostegard A.H."/>
            <person name="Shapleigh J.P."/>
        </authorList>
    </citation>
    <scope>NUCLEOTIDE SEQUENCE [LARGE SCALE GENOMIC DNA]</scope>
    <source>
        <strain evidence="1 2">58Eu</strain>
    </source>
</reference>
<dbReference type="STRING" id="1348657.M622_16770"/>
<keyword evidence="2" id="KW-1185">Reference proteome</keyword>
<dbReference type="GO" id="GO:0003735">
    <property type="term" value="F:structural constituent of ribosome"/>
    <property type="evidence" value="ECO:0007669"/>
    <property type="project" value="InterPro"/>
</dbReference>
<dbReference type="AlphaFoldDB" id="S9ZKI6"/>
<dbReference type="Proteomes" id="UP000015455">
    <property type="component" value="Unassembled WGS sequence"/>
</dbReference>